<feature type="transmembrane region" description="Helical" evidence="1">
    <location>
        <begin position="215"/>
        <end position="237"/>
    </location>
</feature>
<dbReference type="AlphaFoldDB" id="A0A4Q7ZUU6"/>
<sequence>MTAQPSTRRVAIAPAVAGAVALMVAVSLIGRYGPAHSMLVAGPVGALLLLLWARAAGLSADDVGLGRDSWRRGAAYAGVCAAAVAAVYVVAALLPATRDAFRDERYDNGPGAALLTAFVVIPLGTVLFEEVAFRGVLWGLVRVARGPTLATLVSSGLFGLWHVMPSLRLNKVNPAVTALVGSGRTGQVLAVLGAVLFTAAAGAVLCELRRRSGSLLAPAGLHWAINGLGVLVTAVVAR</sequence>
<dbReference type="InterPro" id="IPR015837">
    <property type="entry name" value="UCP026622_CAAX_protease"/>
</dbReference>
<dbReference type="EMBL" id="SHKY01000001">
    <property type="protein sequence ID" value="RZU54413.1"/>
    <property type="molecule type" value="Genomic_DNA"/>
</dbReference>
<feature type="transmembrane region" description="Helical" evidence="1">
    <location>
        <begin position="114"/>
        <end position="137"/>
    </location>
</feature>
<dbReference type="OrthoDB" id="3291654at2"/>
<evidence type="ECO:0000313" key="4">
    <source>
        <dbReference type="Proteomes" id="UP000292564"/>
    </source>
</evidence>
<evidence type="ECO:0000259" key="2">
    <source>
        <dbReference type="Pfam" id="PF02517"/>
    </source>
</evidence>
<dbReference type="GO" id="GO:0080120">
    <property type="term" value="P:CAAX-box protein maturation"/>
    <property type="evidence" value="ECO:0007669"/>
    <property type="project" value="UniProtKB-ARBA"/>
</dbReference>
<reference evidence="3 4" key="1">
    <citation type="submission" date="2019-02" db="EMBL/GenBank/DDBJ databases">
        <title>Sequencing the genomes of 1000 actinobacteria strains.</title>
        <authorList>
            <person name="Klenk H.-P."/>
        </authorList>
    </citation>
    <scope>NUCLEOTIDE SEQUENCE [LARGE SCALE GENOMIC DNA]</scope>
    <source>
        <strain evidence="3 4">DSM 45162</strain>
    </source>
</reference>
<dbReference type="Proteomes" id="UP000292564">
    <property type="component" value="Unassembled WGS sequence"/>
</dbReference>
<dbReference type="Pfam" id="PF02517">
    <property type="entry name" value="Rce1-like"/>
    <property type="match status" value="1"/>
</dbReference>
<accession>A0A4Q7ZUU6</accession>
<keyword evidence="1" id="KW-1133">Transmembrane helix</keyword>
<dbReference type="PIRSF" id="PIRSF026622">
    <property type="entry name" value="Proteas_026622"/>
    <property type="match status" value="1"/>
</dbReference>
<feature type="domain" description="CAAX prenyl protease 2/Lysostaphin resistance protein A-like" evidence="2">
    <location>
        <begin position="114"/>
        <end position="227"/>
    </location>
</feature>
<feature type="transmembrane region" description="Helical" evidence="1">
    <location>
        <begin position="149"/>
        <end position="167"/>
    </location>
</feature>
<dbReference type="RefSeq" id="WP_130512769.1">
    <property type="nucleotide sequence ID" value="NZ_SHKY01000001.1"/>
</dbReference>
<keyword evidence="3" id="KW-0645">Protease</keyword>
<gene>
    <name evidence="3" type="ORF">EV385_6364</name>
</gene>
<evidence type="ECO:0000313" key="3">
    <source>
        <dbReference type="EMBL" id="RZU54413.1"/>
    </source>
</evidence>
<name>A0A4Q7ZUU6_9ACTN</name>
<keyword evidence="1" id="KW-0812">Transmembrane</keyword>
<organism evidence="3 4">
    <name type="scientific">Krasilnikovia cinnamomea</name>
    <dbReference type="NCBI Taxonomy" id="349313"/>
    <lineage>
        <taxon>Bacteria</taxon>
        <taxon>Bacillati</taxon>
        <taxon>Actinomycetota</taxon>
        <taxon>Actinomycetes</taxon>
        <taxon>Micromonosporales</taxon>
        <taxon>Micromonosporaceae</taxon>
        <taxon>Krasilnikovia</taxon>
    </lineage>
</organism>
<feature type="transmembrane region" description="Helical" evidence="1">
    <location>
        <begin position="35"/>
        <end position="53"/>
    </location>
</feature>
<comment type="caution">
    <text evidence="3">The sequence shown here is derived from an EMBL/GenBank/DDBJ whole genome shotgun (WGS) entry which is preliminary data.</text>
</comment>
<keyword evidence="1" id="KW-0472">Membrane</keyword>
<proteinExistence type="predicted"/>
<keyword evidence="4" id="KW-1185">Reference proteome</keyword>
<protein>
    <submittedName>
        <fullName evidence="3">Membrane protease YdiL (CAAX protease family)</fullName>
    </submittedName>
</protein>
<keyword evidence="3" id="KW-0378">Hydrolase</keyword>
<feature type="transmembrane region" description="Helical" evidence="1">
    <location>
        <begin position="12"/>
        <end position="29"/>
    </location>
</feature>
<feature type="transmembrane region" description="Helical" evidence="1">
    <location>
        <begin position="74"/>
        <end position="94"/>
    </location>
</feature>
<dbReference type="GO" id="GO:0006508">
    <property type="term" value="P:proteolysis"/>
    <property type="evidence" value="ECO:0007669"/>
    <property type="project" value="UniProtKB-KW"/>
</dbReference>
<evidence type="ECO:0000256" key="1">
    <source>
        <dbReference type="SAM" id="Phobius"/>
    </source>
</evidence>
<dbReference type="GO" id="GO:0004175">
    <property type="term" value="F:endopeptidase activity"/>
    <property type="evidence" value="ECO:0007669"/>
    <property type="project" value="UniProtKB-ARBA"/>
</dbReference>
<feature type="transmembrane region" description="Helical" evidence="1">
    <location>
        <begin position="187"/>
        <end position="208"/>
    </location>
</feature>
<dbReference type="InterPro" id="IPR003675">
    <property type="entry name" value="Rce1/LyrA-like_dom"/>
</dbReference>